<dbReference type="Proteomes" id="UP000509302">
    <property type="component" value="Chromosome"/>
</dbReference>
<keyword evidence="1" id="KW-0732">Signal</keyword>
<dbReference type="EMBL" id="CP058595">
    <property type="protein sequence ID" value="QLG47272.1"/>
    <property type="molecule type" value="Genomic_DNA"/>
</dbReference>
<organism evidence="3 4">
    <name type="scientific">Costertonia aggregata</name>
    <dbReference type="NCBI Taxonomy" id="343403"/>
    <lineage>
        <taxon>Bacteria</taxon>
        <taxon>Pseudomonadati</taxon>
        <taxon>Bacteroidota</taxon>
        <taxon>Flavobacteriia</taxon>
        <taxon>Flavobacteriales</taxon>
        <taxon>Flavobacteriaceae</taxon>
        <taxon>Costertonia</taxon>
    </lineage>
</organism>
<dbReference type="InterPro" id="IPR028994">
    <property type="entry name" value="Integrin_alpha_N"/>
</dbReference>
<dbReference type="Gene3D" id="2.130.10.130">
    <property type="entry name" value="Integrin alpha, N-terminal"/>
    <property type="match status" value="3"/>
</dbReference>
<gene>
    <name evidence="3" type="ORF">HYG79_11480</name>
</gene>
<dbReference type="InterPro" id="IPR011519">
    <property type="entry name" value="UnbV_ASPIC"/>
</dbReference>
<dbReference type="KEGG" id="cagg:HYG79_11480"/>
<reference evidence="3 4" key="1">
    <citation type="journal article" date="2006" name="Int. J. Syst. Evol. Microbiol.">
        <title>Costertonia aggregata gen. nov., sp. nov., a mesophilic marine bacterium of the family Flavobacteriaceae, isolated from a mature biofilm.</title>
        <authorList>
            <person name="Kwon K.K."/>
            <person name="Lee Y.K."/>
            <person name="Lee H.K."/>
        </authorList>
    </citation>
    <scope>NUCLEOTIDE SEQUENCE [LARGE SCALE GENOMIC DNA]</scope>
    <source>
        <strain evidence="3 4">KCCM 42265</strain>
    </source>
</reference>
<sequence length="1071" mass="121292">MFICFGCTTKTKNLDKDYLFKKLPYDVTGIDFINQIEEDPIHNIINYIYYYNGGGVAVGDINNDGLSDIFFVSNQRENKLYLNKGGLKFEDVTTSSKISSASSWNTGATMVDVNGDGYLDIYLCAVSGLLDFKGHNELFINNGDGTFSEKSKEYGLDFKGFSTQSYFFDYDKDDDLDVYIVNHAIHTTLSHGPADARNKREPLVGDVLLKNENGKFIDVSEHTNIYGGVNGYGLSASIADYNNDGWEDIYVCNDFHEDDYYYINNQDGTFKESLSKSFSTISRFSMGSDAADINNDGFTDLVTLDMLPSDERLVKETEGDDAMFNMQNQLKNLGYKDQYSRNMLQINKFGKYFQETAFLNGVSSTDWSWAPLLADFNNDGYQDLFITNGILRRPNYLDFKQYVSSAFKNRSPNKGTQWLYNSINEMPSGEVANQIFKGGLEKFTNESGNWIPDTPSFSNGAVYSDLDNDGDLDIVVNNLNNVADIYENLSNEEKNYISLNFEYRDKNSRGIGTKALIYTKNKMQSKRLLKSRGFLSSVDSKLNFGLDTVSKIDSIKIIWPNLDVKTLINPQVNQNLLVRYSPSTVKYDYQVESSKPYFEESKEFEYIHSEDLYNDFRQERLIPYQVSKQGPAFAVGDIDNNGYDDIFIGNSSGNKPVMFKNNGKRFLKTSIPTIELDSLCEDNAALFFDVDNDNDLDLYVASGITSLKNGKSLQDRLYINKNGNFEKSENRIPINNFVTSSVVASDYDQDGDLDLFVGNLSKPDDFGECVNSFLLKNDGSGYFSVDDNFKLCSMVNDAIWKDVNMDGIEDLLVATDWDTPKVFINDNRSLIEIDLPQNMKGLWQSITSFDIDEDGDQDIILGNWGLNTKFSLNPPPLKMYKNDFDSDGRNEVIVAYNVNGKYYPINSRDEISSQMKVISKRFISYKDFALKTVEDIVGKEAVKKSEKYEVQNLASGYLENINGKFERFVFLSNDFQLAPISSFSEIEIKDDKCLLVTGNSLKVNTYHGGYTSLKGIVLNDMNQFEPVVNFGIQHMDAQIKGSVVIEMKNRKVLFILANNDTIKSYSYDSIE</sequence>
<dbReference type="SUPFAM" id="SSF69318">
    <property type="entry name" value="Integrin alpha N-terminal domain"/>
    <property type="match status" value="2"/>
</dbReference>
<dbReference type="AlphaFoldDB" id="A0A7H9AW22"/>
<evidence type="ECO:0000259" key="2">
    <source>
        <dbReference type="Pfam" id="PF07593"/>
    </source>
</evidence>
<feature type="domain" description="ASPIC/UnbV" evidence="2">
    <location>
        <begin position="510"/>
        <end position="576"/>
    </location>
</feature>
<dbReference type="PANTHER" id="PTHR16026">
    <property type="entry name" value="CARTILAGE ACIDIC PROTEIN 1"/>
    <property type="match status" value="1"/>
</dbReference>
<dbReference type="Pfam" id="PF13517">
    <property type="entry name" value="FG-GAP_3"/>
    <property type="match status" value="4"/>
</dbReference>
<keyword evidence="4" id="KW-1185">Reference proteome</keyword>
<accession>A0A7H9AW22</accession>
<evidence type="ECO:0000313" key="3">
    <source>
        <dbReference type="EMBL" id="QLG47272.1"/>
    </source>
</evidence>
<evidence type="ECO:0000313" key="4">
    <source>
        <dbReference type="Proteomes" id="UP000509302"/>
    </source>
</evidence>
<name>A0A7H9AW22_9FLAO</name>
<dbReference type="PANTHER" id="PTHR16026:SF0">
    <property type="entry name" value="CARTILAGE ACIDIC PROTEIN 1"/>
    <property type="match status" value="1"/>
</dbReference>
<evidence type="ECO:0000256" key="1">
    <source>
        <dbReference type="ARBA" id="ARBA00022729"/>
    </source>
</evidence>
<protein>
    <submittedName>
        <fullName evidence="3">VCBS repeat-containing protein</fullName>
    </submittedName>
</protein>
<proteinExistence type="predicted"/>
<dbReference type="InterPro" id="IPR027039">
    <property type="entry name" value="Crtac1"/>
</dbReference>
<dbReference type="Pfam" id="PF07593">
    <property type="entry name" value="UnbV_ASPIC"/>
    <property type="match status" value="1"/>
</dbReference>
<dbReference type="InterPro" id="IPR013517">
    <property type="entry name" value="FG-GAP"/>
</dbReference>